<keyword evidence="3 7" id="KW-1133">Transmembrane helix</keyword>
<dbReference type="OrthoDB" id="1924968at2759"/>
<feature type="domain" description="Putative ER transporter 6TM N-terminal" evidence="9">
    <location>
        <begin position="141"/>
        <end position="220"/>
    </location>
</feature>
<feature type="coiled-coil region" evidence="5">
    <location>
        <begin position="753"/>
        <end position="780"/>
    </location>
</feature>
<feature type="transmembrane region" description="Helical" evidence="7">
    <location>
        <begin position="252"/>
        <end position="272"/>
    </location>
</feature>
<accession>A0A0C9M6V3</accession>
<feature type="compositionally biased region" description="Low complexity" evidence="6">
    <location>
        <begin position="56"/>
        <end position="74"/>
    </location>
</feature>
<dbReference type="InterPro" id="IPR018823">
    <property type="entry name" value="ArAE_2_N"/>
</dbReference>
<keyword evidence="12" id="KW-1185">Reference proteome</keyword>
<comment type="subcellular location">
    <subcellularLocation>
        <location evidence="1">Membrane</location>
        <topology evidence="1">Multi-pass membrane protein</topology>
    </subcellularLocation>
</comment>
<evidence type="ECO:0000259" key="8">
    <source>
        <dbReference type="Pfam" id="PF10334"/>
    </source>
</evidence>
<dbReference type="Pfam" id="PF10334">
    <property type="entry name" value="BRE4"/>
    <property type="match status" value="1"/>
</dbReference>
<dbReference type="Proteomes" id="UP000053815">
    <property type="component" value="Unassembled WGS sequence"/>
</dbReference>
<evidence type="ECO:0000256" key="2">
    <source>
        <dbReference type="ARBA" id="ARBA00022692"/>
    </source>
</evidence>
<evidence type="ECO:0000256" key="1">
    <source>
        <dbReference type="ARBA" id="ARBA00004141"/>
    </source>
</evidence>
<feature type="coiled-coil region" evidence="5">
    <location>
        <begin position="1131"/>
        <end position="1158"/>
    </location>
</feature>
<feature type="domain" description="Integral membrane bound transporter" evidence="10">
    <location>
        <begin position="961"/>
        <end position="1085"/>
    </location>
</feature>
<dbReference type="Pfam" id="PF10337">
    <property type="entry name" value="ArAE_2_N"/>
    <property type="match status" value="2"/>
</dbReference>
<evidence type="ECO:0000256" key="4">
    <source>
        <dbReference type="ARBA" id="ARBA00023136"/>
    </source>
</evidence>
<feature type="domain" description="Putative ER transporter 6TM N-terminal" evidence="9">
    <location>
        <begin position="230"/>
        <end position="411"/>
    </location>
</feature>
<keyword evidence="4 7" id="KW-0472">Membrane</keyword>
<evidence type="ECO:0000256" key="5">
    <source>
        <dbReference type="SAM" id="Coils"/>
    </source>
</evidence>
<feature type="compositionally biased region" description="Basic and acidic residues" evidence="6">
    <location>
        <begin position="507"/>
        <end position="530"/>
    </location>
</feature>
<feature type="compositionally biased region" description="Polar residues" evidence="6">
    <location>
        <begin position="538"/>
        <end position="567"/>
    </location>
</feature>
<feature type="transmembrane region" description="Helical" evidence="7">
    <location>
        <begin position="284"/>
        <end position="303"/>
    </location>
</feature>
<sequence length="1322" mass="149768">MSPNKKSVPENLENREGFFDMPVDASADLIIEEGADSWPYSDQQPRAHQQTSQPRSSQSKTSVTPNSSSCSSDSLSEDEVDLSEKASYFPKQLGHMPFILPERYRARVNHDDKIHPEAASGTRTERIIGHIQKRAPGRIIRRILKCTIAYFISTLFSTIDPLAKAIGQAPYIVCSGCLLSHPGRTVGAQLDATITSALGAGLAIVYGLAGIAAATSYNAQHPDSYAGNGINCLFLVVGVFAAQLVRQKFSKLHFFSLQFMVVLLFSMTAGVGYKSVPLRLSSEFGLPFLIGAFVSLFVNVLFWPETAVDGLGRTLNQTLYDTKDMLNMITNQFFLDPKSERVSGTAVDTLAEKMREGMIKVNTAYKEAKYEVSYAYSCSSDLNPIRQSLDIVTKHLSILGRSLKSEQVLFKRNFLSEEESSRDSIILESDEKDNNLETNHTPESEASKKTEIGKAAFAAANSYMQTGSYSNLYSQCSSGQCKDEHICEDIRPKNVQFKSSSKQPSKPRQENGHEDLPHSNEQSNRSEQRKSIPGSLRSIFSTSQPSTPKSENKQLSSHNHQQQPQENSFKEDEMSDSNQHTVSSVRSFLNLNRLSGSLPKPPQRPERRISSDDRQVLVAYLEKLRDPLLSLAVECGAVLDCIRDSLCDQLDMSNNSDASIRHTSFWTYLLHTLQIKTVHTEDYQNFLDKRKRNASFLCNCSDTLRLRIQQFDQCEKERMQALYKVNLSRMRGERLDLGIRDELFLVFFFIFTMREVASNLEQMAAEMRKLQEKTQAQMKKNSKNKKKKTLYMPQVTTQTWKKWFYSNSYQEVQDHGGYSFGYLQNNMPTNAGQRDLEEEYKLSQISTNRNNNSMVADNAADDISIASSNNANLSYEPTAKRRRSVKKRTADDDIVLTELEAGPQPSANTNSTKPPPLLRLRYRLWLILRYLQNYEFRFALKLSAAVGILTIPAWLPDYQLWFAAIRGQWAALTVISVMGPTSGGTLSAGLWRLASTIIGAFAAWAVLEIDGGSGALLSGFAVILALPFFYIHFSTSYSKVTIITLVTYMIIALSQYVKPIYPEHVSSMVWQRTLTLIVGLVAALILNWMVWPFIAREAIRKTLACTIGDLGDYFSYVMGTFLYHGEGLFPTQDEFREAEKMERKLEKMLNTCNVLLELTDHEPRLKGPFPKEFYREMLISVHNLLDRMMSLRIILMKMSPSVKKTVRGLDIYHYRRDMVASILLHFYTLSASLKAKIPLPSFMPSARAARLRVLRHRRQEDRPEKLLRYRNLTWFAMGCSTEEIIEELEHLTDLVRFIVGDSKFTLKARRLERKETIHKKAA</sequence>
<feature type="transmembrane region" description="Helical" evidence="7">
    <location>
        <begin position="938"/>
        <end position="955"/>
    </location>
</feature>
<dbReference type="InterPro" id="IPR049453">
    <property type="entry name" value="Memb_transporter_dom"/>
</dbReference>
<dbReference type="InterPro" id="IPR023244">
    <property type="entry name" value="Brefeldin_A-sensitivity_4"/>
</dbReference>
<feature type="transmembrane region" description="Helical" evidence="7">
    <location>
        <begin position="1040"/>
        <end position="1057"/>
    </location>
</feature>
<feature type="region of interest" description="Disordered" evidence="6">
    <location>
        <begin position="492"/>
        <end position="583"/>
    </location>
</feature>
<feature type="region of interest" description="Disordered" evidence="6">
    <location>
        <begin position="1"/>
        <end position="76"/>
    </location>
</feature>
<feature type="transmembrane region" description="Helical" evidence="7">
    <location>
        <begin position="225"/>
        <end position="245"/>
    </location>
</feature>
<dbReference type="PANTHER" id="PTHR47804:SF3">
    <property type="entry name" value="PROTEIN BRE4"/>
    <property type="match status" value="1"/>
</dbReference>
<dbReference type="PANTHER" id="PTHR47804">
    <property type="entry name" value="60S RIBOSOMAL PROTEIN L19"/>
    <property type="match status" value="1"/>
</dbReference>
<dbReference type="STRING" id="91626.A0A0C9M6V3"/>
<dbReference type="Pfam" id="PF13515">
    <property type="entry name" value="FUSC_2"/>
    <property type="match status" value="1"/>
</dbReference>
<dbReference type="EMBL" id="DF836313">
    <property type="protein sequence ID" value="GAN02589.1"/>
    <property type="molecule type" value="Genomic_DNA"/>
</dbReference>
<feature type="transmembrane region" description="Helical" evidence="7">
    <location>
        <begin position="197"/>
        <end position="219"/>
    </location>
</feature>
<feature type="transmembrane region" description="Helical" evidence="7">
    <location>
        <begin position="1013"/>
        <end position="1033"/>
    </location>
</feature>
<evidence type="ECO:0000256" key="7">
    <source>
        <dbReference type="SAM" id="Phobius"/>
    </source>
</evidence>
<keyword evidence="5" id="KW-0175">Coiled coil</keyword>
<name>A0A0C9M6V3_9FUNG</name>
<evidence type="ECO:0000256" key="3">
    <source>
        <dbReference type="ARBA" id="ARBA00022989"/>
    </source>
</evidence>
<keyword evidence="2 7" id="KW-0812">Transmembrane</keyword>
<feature type="compositionally biased region" description="Basic and acidic residues" evidence="6">
    <location>
        <begin position="432"/>
        <end position="450"/>
    </location>
</feature>
<protein>
    <recommendedName>
        <fullName evidence="13">ER transporter 6TM N-terminal domain-containing protein</fullName>
    </recommendedName>
</protein>
<reference evidence="11" key="1">
    <citation type="submission" date="2014-09" db="EMBL/GenBank/DDBJ databases">
        <title>Draft genome sequence of an oleaginous Mucoromycotina fungus Mucor ambiguus NBRC6742.</title>
        <authorList>
            <person name="Takeda I."/>
            <person name="Yamane N."/>
            <person name="Morita T."/>
            <person name="Tamano K."/>
            <person name="Machida M."/>
            <person name="Baker S."/>
            <person name="Koike H."/>
        </authorList>
    </citation>
    <scope>NUCLEOTIDE SEQUENCE</scope>
    <source>
        <strain evidence="11">NBRC 6742</strain>
    </source>
</reference>
<feature type="region of interest" description="Disordered" evidence="6">
    <location>
        <begin position="421"/>
        <end position="450"/>
    </location>
</feature>
<evidence type="ECO:0000313" key="11">
    <source>
        <dbReference type="EMBL" id="GAN02589.1"/>
    </source>
</evidence>
<evidence type="ECO:0000256" key="6">
    <source>
        <dbReference type="SAM" id="MobiDB-lite"/>
    </source>
</evidence>
<feature type="transmembrane region" description="Helical" evidence="7">
    <location>
        <begin position="1069"/>
        <end position="1091"/>
    </location>
</feature>
<dbReference type="InterPro" id="IPR018820">
    <property type="entry name" value="BRE4-related_DUF2421"/>
</dbReference>
<evidence type="ECO:0000313" key="12">
    <source>
        <dbReference type="Proteomes" id="UP000053815"/>
    </source>
</evidence>
<proteinExistence type="predicted"/>
<evidence type="ECO:0008006" key="13">
    <source>
        <dbReference type="Google" id="ProtNLM"/>
    </source>
</evidence>
<evidence type="ECO:0000259" key="10">
    <source>
        <dbReference type="Pfam" id="PF13515"/>
    </source>
</evidence>
<dbReference type="InterPro" id="IPR052430">
    <property type="entry name" value="IVT-Associated"/>
</dbReference>
<evidence type="ECO:0000259" key="9">
    <source>
        <dbReference type="Pfam" id="PF10337"/>
    </source>
</evidence>
<dbReference type="PRINTS" id="PR02047">
    <property type="entry name" value="BREFELDNASP4"/>
</dbReference>
<feature type="domain" description="DUF2421" evidence="8">
    <location>
        <begin position="1095"/>
        <end position="1252"/>
    </location>
</feature>
<dbReference type="GO" id="GO:0016020">
    <property type="term" value="C:membrane"/>
    <property type="evidence" value="ECO:0007669"/>
    <property type="project" value="UniProtKB-SubCell"/>
</dbReference>
<feature type="compositionally biased region" description="Polar residues" evidence="6">
    <location>
        <begin position="40"/>
        <end position="55"/>
    </location>
</feature>
<organism evidence="11">
    <name type="scientific">Mucor ambiguus</name>
    <dbReference type="NCBI Taxonomy" id="91626"/>
    <lineage>
        <taxon>Eukaryota</taxon>
        <taxon>Fungi</taxon>
        <taxon>Fungi incertae sedis</taxon>
        <taxon>Mucoromycota</taxon>
        <taxon>Mucoromycotina</taxon>
        <taxon>Mucoromycetes</taxon>
        <taxon>Mucorales</taxon>
        <taxon>Mucorineae</taxon>
        <taxon>Mucoraceae</taxon>
        <taxon>Mucor</taxon>
    </lineage>
</organism>
<gene>
    <name evidence="11" type="ORF">MAM1_0024d02033</name>
</gene>